<dbReference type="EMBL" id="JAMZEL010000011">
    <property type="protein sequence ID" value="MCP1385252.1"/>
    <property type="molecule type" value="Genomic_DNA"/>
</dbReference>
<evidence type="ECO:0000313" key="1">
    <source>
        <dbReference type="EMBL" id="MCP1385252.1"/>
    </source>
</evidence>
<comment type="caution">
    <text evidence="1">The sequence shown here is derived from an EMBL/GenBank/DDBJ whole genome shotgun (WGS) entry which is preliminary data.</text>
</comment>
<gene>
    <name evidence="1" type="ORF">NCI00_22625</name>
</gene>
<protein>
    <recommendedName>
        <fullName evidence="3">DUF4435 domain-containing protein</fullName>
    </recommendedName>
</protein>
<proteinExistence type="predicted"/>
<dbReference type="Proteomes" id="UP001204772">
    <property type="component" value="Unassembled WGS sequence"/>
</dbReference>
<dbReference type="RefSeq" id="WP_253531540.1">
    <property type="nucleotide sequence ID" value="NZ_JAMZEL010000011.1"/>
</dbReference>
<name>A0ABT1FU85_9BACT</name>
<organism evidence="1 2">
    <name type="scientific">Runella salmonicolor</name>
    <dbReference type="NCBI Taxonomy" id="2950278"/>
    <lineage>
        <taxon>Bacteria</taxon>
        <taxon>Pseudomonadati</taxon>
        <taxon>Bacteroidota</taxon>
        <taxon>Cytophagia</taxon>
        <taxon>Cytophagales</taxon>
        <taxon>Spirosomataceae</taxon>
        <taxon>Runella</taxon>
    </lineage>
</organism>
<accession>A0ABT1FU85</accession>
<evidence type="ECO:0000313" key="2">
    <source>
        <dbReference type="Proteomes" id="UP001204772"/>
    </source>
</evidence>
<keyword evidence="2" id="KW-1185">Reference proteome</keyword>
<evidence type="ECO:0008006" key="3">
    <source>
        <dbReference type="Google" id="ProtNLM"/>
    </source>
</evidence>
<sequence>MIFDKMENEKKIKLVDVVGDMKYKTRFWANYNRWLERLKYGIELKGLFPSKTFIFEFAICKNASDKKWSDDDTPSKMLYIEYTTLEGAELYDFEGDTPPIEILSHLKIDKKVVFEEAYNTLDGAKDDYVKEFLDVHFGWSLSDGSIFLNTSARAYEFLQGILEFSEQYLEIWDKTYLLRSWVENKLKELYITKDVEFDKISYEVLLEFRDKYRIQLPMLLQPPTVEAVKEKEEAGRRPHKEQIILLHKLGFLNLPIIEKLTTEQKGVLFGRLLGYSTDNTEDYIRYIDSKKNTELNPYRAKKGNYEQNVVQFLKSLGIDIQ</sequence>
<reference evidence="1 2" key="1">
    <citation type="submission" date="2022-06" db="EMBL/GenBank/DDBJ databases">
        <title>Runella sp. S5 genome sequencing.</title>
        <authorList>
            <person name="Park S."/>
        </authorList>
    </citation>
    <scope>NUCLEOTIDE SEQUENCE [LARGE SCALE GENOMIC DNA]</scope>
    <source>
        <strain evidence="1 2">S5</strain>
    </source>
</reference>